<accession>A0A2I0SYF8</accession>
<dbReference type="Gene3D" id="1.10.1200.10">
    <property type="entry name" value="ACP-like"/>
    <property type="match status" value="1"/>
</dbReference>
<dbReference type="InterPro" id="IPR006162">
    <property type="entry name" value="Ppantetheine_attach_site"/>
</dbReference>
<dbReference type="Pfam" id="PF00550">
    <property type="entry name" value="PP-binding"/>
    <property type="match status" value="1"/>
</dbReference>
<dbReference type="InterPro" id="IPR009081">
    <property type="entry name" value="PP-bd_ACP"/>
</dbReference>
<comment type="caution">
    <text evidence="4">The sequence shown here is derived from an EMBL/GenBank/DDBJ whole genome shotgun (WGS) entry which is preliminary data.</text>
</comment>
<dbReference type="RefSeq" id="WP_103547250.1">
    <property type="nucleotide sequence ID" value="NZ_JBHJSK010000002.1"/>
</dbReference>
<sequence>MSNAIDSRISDVLRSVAERPDSFEISGDQRLNADLGIDSLKFIDVIVHVEAAFDIELGDDFSRDLVTVADLDTYIAGIAAK</sequence>
<evidence type="ECO:0000256" key="2">
    <source>
        <dbReference type="ARBA" id="ARBA00022553"/>
    </source>
</evidence>
<keyword evidence="5" id="KW-1185">Reference proteome</keyword>
<reference evidence="4 5" key="1">
    <citation type="submission" date="2017-12" db="EMBL/GenBank/DDBJ databases">
        <title>Streptomyces populusis sp. nov., a novel endophytic actinobacterium isolated from stems of Populus adenopoda Maxim.</title>
        <authorList>
            <person name="Wang Z."/>
        </authorList>
    </citation>
    <scope>NUCLEOTIDE SEQUENCE [LARGE SCALE GENOMIC DNA]</scope>
    <source>
        <strain evidence="4 5">A249</strain>
    </source>
</reference>
<feature type="domain" description="Carrier" evidence="3">
    <location>
        <begin position="3"/>
        <end position="79"/>
    </location>
</feature>
<gene>
    <name evidence="4" type="ORF">CW362_00665</name>
</gene>
<keyword evidence="2" id="KW-0597">Phosphoprotein</keyword>
<name>A0A2I0SYF8_9ACTN</name>
<evidence type="ECO:0000313" key="5">
    <source>
        <dbReference type="Proteomes" id="UP000236178"/>
    </source>
</evidence>
<protein>
    <recommendedName>
        <fullName evidence="3">Carrier domain-containing protein</fullName>
    </recommendedName>
</protein>
<organism evidence="4 5">
    <name type="scientific">Streptomyces populi</name>
    <dbReference type="NCBI Taxonomy" id="2058924"/>
    <lineage>
        <taxon>Bacteria</taxon>
        <taxon>Bacillati</taxon>
        <taxon>Actinomycetota</taxon>
        <taxon>Actinomycetes</taxon>
        <taxon>Kitasatosporales</taxon>
        <taxon>Streptomycetaceae</taxon>
        <taxon>Streptomyces</taxon>
    </lineage>
</organism>
<evidence type="ECO:0000313" key="4">
    <source>
        <dbReference type="EMBL" id="PKT74940.1"/>
    </source>
</evidence>
<dbReference type="PROSITE" id="PS50075">
    <property type="entry name" value="CARRIER"/>
    <property type="match status" value="1"/>
</dbReference>
<dbReference type="SUPFAM" id="SSF47336">
    <property type="entry name" value="ACP-like"/>
    <property type="match status" value="1"/>
</dbReference>
<evidence type="ECO:0000259" key="3">
    <source>
        <dbReference type="PROSITE" id="PS50075"/>
    </source>
</evidence>
<dbReference type="PROSITE" id="PS00012">
    <property type="entry name" value="PHOSPHOPANTETHEINE"/>
    <property type="match status" value="1"/>
</dbReference>
<proteinExistence type="predicted"/>
<dbReference type="Proteomes" id="UP000236178">
    <property type="component" value="Unassembled WGS sequence"/>
</dbReference>
<dbReference type="EMBL" id="PJOS01000001">
    <property type="protein sequence ID" value="PKT74940.1"/>
    <property type="molecule type" value="Genomic_DNA"/>
</dbReference>
<evidence type="ECO:0000256" key="1">
    <source>
        <dbReference type="ARBA" id="ARBA00022450"/>
    </source>
</evidence>
<keyword evidence="1" id="KW-0596">Phosphopantetheine</keyword>
<dbReference type="InterPro" id="IPR036736">
    <property type="entry name" value="ACP-like_sf"/>
</dbReference>
<dbReference type="AlphaFoldDB" id="A0A2I0SYF8"/>
<dbReference type="OrthoDB" id="4259971at2"/>